<name>A0A8J6M496_9FIRM</name>
<dbReference type="AlphaFoldDB" id="A0A8J6M496"/>
<protein>
    <submittedName>
        <fullName evidence="3">Dihydrodipicolinate synthase family protein</fullName>
    </submittedName>
</protein>
<proteinExistence type="inferred from homology"/>
<dbReference type="CDD" id="cd00408">
    <property type="entry name" value="DHDPS-like"/>
    <property type="match status" value="1"/>
</dbReference>
<dbReference type="SMART" id="SM01130">
    <property type="entry name" value="DHDPS"/>
    <property type="match status" value="1"/>
</dbReference>
<accession>A0A8J6M496</accession>
<dbReference type="RefSeq" id="WP_186877805.1">
    <property type="nucleotide sequence ID" value="NZ_JACOPN010000002.1"/>
</dbReference>
<reference evidence="3" key="1">
    <citation type="submission" date="2020-08" db="EMBL/GenBank/DDBJ databases">
        <title>Genome public.</title>
        <authorList>
            <person name="Liu C."/>
            <person name="Sun Q."/>
        </authorList>
    </citation>
    <scope>NUCLEOTIDE SEQUENCE</scope>
    <source>
        <strain evidence="3">BX5</strain>
    </source>
</reference>
<gene>
    <name evidence="3" type="ORF">H8S55_03145</name>
</gene>
<evidence type="ECO:0000256" key="2">
    <source>
        <dbReference type="ARBA" id="ARBA00023239"/>
    </source>
</evidence>
<comment type="similarity">
    <text evidence="1">Belongs to the DapA family.</text>
</comment>
<dbReference type="EMBL" id="JACOPN010000002">
    <property type="protein sequence ID" value="MBC5716327.1"/>
    <property type="molecule type" value="Genomic_DNA"/>
</dbReference>
<dbReference type="Proteomes" id="UP000602260">
    <property type="component" value="Unassembled WGS sequence"/>
</dbReference>
<dbReference type="GO" id="GO:0008840">
    <property type="term" value="F:4-hydroxy-tetrahydrodipicolinate synthase activity"/>
    <property type="evidence" value="ECO:0007669"/>
    <property type="project" value="TreeGrafter"/>
</dbReference>
<comment type="caution">
    <text evidence="3">The sequence shown here is derived from an EMBL/GenBank/DDBJ whole genome shotgun (WGS) entry which is preliminary data.</text>
</comment>
<dbReference type="PANTHER" id="PTHR12128:SF66">
    <property type="entry name" value="4-HYDROXY-2-OXOGLUTARATE ALDOLASE, MITOCHONDRIAL"/>
    <property type="match status" value="1"/>
</dbReference>
<keyword evidence="2" id="KW-0456">Lyase</keyword>
<evidence type="ECO:0000313" key="4">
    <source>
        <dbReference type="Proteomes" id="UP000602260"/>
    </source>
</evidence>
<dbReference type="Gene3D" id="3.20.20.70">
    <property type="entry name" value="Aldolase class I"/>
    <property type="match status" value="1"/>
</dbReference>
<dbReference type="InterPro" id="IPR013785">
    <property type="entry name" value="Aldolase_TIM"/>
</dbReference>
<keyword evidence="4" id="KW-1185">Reference proteome</keyword>
<dbReference type="InterPro" id="IPR002220">
    <property type="entry name" value="DapA-like"/>
</dbReference>
<dbReference type="SUPFAM" id="SSF51569">
    <property type="entry name" value="Aldolase"/>
    <property type="match status" value="1"/>
</dbReference>
<organism evidence="3 4">
    <name type="scientific">Flintibacter faecis</name>
    <dbReference type="NCBI Taxonomy" id="2763047"/>
    <lineage>
        <taxon>Bacteria</taxon>
        <taxon>Bacillati</taxon>
        <taxon>Bacillota</taxon>
        <taxon>Clostridia</taxon>
        <taxon>Eubacteriales</taxon>
        <taxon>Flintibacter</taxon>
    </lineage>
</organism>
<evidence type="ECO:0000313" key="3">
    <source>
        <dbReference type="EMBL" id="MBC5716327.1"/>
    </source>
</evidence>
<dbReference type="PANTHER" id="PTHR12128">
    <property type="entry name" value="DIHYDRODIPICOLINATE SYNTHASE"/>
    <property type="match status" value="1"/>
</dbReference>
<dbReference type="Pfam" id="PF00701">
    <property type="entry name" value="DHDPS"/>
    <property type="match status" value="1"/>
</dbReference>
<sequence length="308" mass="34892">MAFSINPGVWPVMITPWTEDNKPDFKAIQQLCDWYVEKGCTGIFAVCQSSEMAYLTEQEKLDIARATAEAVDGRIQVVASGHTADDKATQFREIENMMKIPGIGAYVLVSNRLDQKNEGEAVFEANAQEIFDRYPEIDFGIYECPMPWKRLVTTEFLRKAGQQGRMVFLKDTCCDYELVRERQAAVEGTPLKIFNANAQSWFDSVCHGAAGYSGVMANFHPDLYKWCFDHKDTDYDKARLVADFLTAAAMIEMRIYPCNAKYHQNLVDVPMSVFARSADCAKLDKNAKGEVESLIHLEQYVRKQLGLL</sequence>
<evidence type="ECO:0000256" key="1">
    <source>
        <dbReference type="ARBA" id="ARBA00007592"/>
    </source>
</evidence>